<dbReference type="GO" id="GO:0046872">
    <property type="term" value="F:metal ion binding"/>
    <property type="evidence" value="ECO:0007669"/>
    <property type="project" value="UniProtKB-KW"/>
</dbReference>
<accession>A0A916DSB3</accession>
<dbReference type="InterPro" id="IPR008754">
    <property type="entry name" value="Peptidase_M43"/>
</dbReference>
<dbReference type="Pfam" id="PF13573">
    <property type="entry name" value="SprB"/>
    <property type="match status" value="10"/>
</dbReference>
<dbReference type="Pfam" id="PF05572">
    <property type="entry name" value="Peptidase_M43"/>
    <property type="match status" value="1"/>
</dbReference>
<dbReference type="SUPFAM" id="SSF55486">
    <property type="entry name" value="Metalloproteases ('zincins'), catalytic domain"/>
    <property type="match status" value="2"/>
</dbReference>
<dbReference type="GO" id="GO:0006508">
    <property type="term" value="P:proteolysis"/>
    <property type="evidence" value="ECO:0007669"/>
    <property type="project" value="UniProtKB-KW"/>
</dbReference>
<dbReference type="SUPFAM" id="SSF49899">
    <property type="entry name" value="Concanavalin A-like lectins/glucanases"/>
    <property type="match status" value="1"/>
</dbReference>
<dbReference type="InterPro" id="IPR013320">
    <property type="entry name" value="ConA-like_dom_sf"/>
</dbReference>
<dbReference type="Gene3D" id="2.60.120.200">
    <property type="match status" value="1"/>
</dbReference>
<dbReference type="Pfam" id="PF18962">
    <property type="entry name" value="Por_Secre_tail"/>
    <property type="match status" value="1"/>
</dbReference>
<dbReference type="PANTHER" id="PTHR47466">
    <property type="match status" value="1"/>
</dbReference>
<evidence type="ECO:0000256" key="7">
    <source>
        <dbReference type="ARBA" id="ARBA00023049"/>
    </source>
</evidence>
<feature type="domain" description="Secretion system C-terminal sorting" evidence="11">
    <location>
        <begin position="3329"/>
        <end position="3401"/>
    </location>
</feature>
<dbReference type="NCBIfam" id="TIGR04183">
    <property type="entry name" value="Por_Secre_tail"/>
    <property type="match status" value="1"/>
</dbReference>
<keyword evidence="4 9" id="KW-0732">Signal</keyword>
<evidence type="ECO:0000313" key="12">
    <source>
        <dbReference type="EMBL" id="BDS10706.1"/>
    </source>
</evidence>
<evidence type="ECO:0000313" key="13">
    <source>
        <dbReference type="Proteomes" id="UP001060919"/>
    </source>
</evidence>
<evidence type="ECO:0000256" key="1">
    <source>
        <dbReference type="ARBA" id="ARBA00008721"/>
    </source>
</evidence>
<dbReference type="Gene3D" id="3.40.390.10">
    <property type="entry name" value="Collagenase (Catalytic Domain)"/>
    <property type="match status" value="1"/>
</dbReference>
<keyword evidence="5" id="KW-0378">Hydrolase</keyword>
<keyword evidence="13" id="KW-1185">Reference proteome</keyword>
<proteinExistence type="inferred from homology"/>
<dbReference type="InterPro" id="IPR026444">
    <property type="entry name" value="Secre_tail"/>
</dbReference>
<feature type="domain" description="Peptidase M43 pregnancy-associated plasma-A" evidence="10">
    <location>
        <begin position="471"/>
        <end position="616"/>
    </location>
</feature>
<keyword evidence="8" id="KW-1015">Disulfide bond</keyword>
<reference evidence="12" key="1">
    <citation type="submission" date="2022-09" db="EMBL/GenBank/DDBJ databases">
        <title>Aureispira anguillicida sp. nov., isolated from Leptocephalus of Japanese eel Anguilla japonica.</title>
        <authorList>
            <person name="Yuasa K."/>
            <person name="Mekata T."/>
            <person name="Ikunari K."/>
        </authorList>
    </citation>
    <scope>NUCLEOTIDE SEQUENCE</scope>
    <source>
        <strain evidence="12">EL160426</strain>
    </source>
</reference>
<organism evidence="12 13">
    <name type="scientific">Aureispira anguillae</name>
    <dbReference type="NCBI Taxonomy" id="2864201"/>
    <lineage>
        <taxon>Bacteria</taxon>
        <taxon>Pseudomonadati</taxon>
        <taxon>Bacteroidota</taxon>
        <taxon>Saprospiria</taxon>
        <taxon>Saprospirales</taxon>
        <taxon>Saprospiraceae</taxon>
        <taxon>Aureispira</taxon>
    </lineage>
</organism>
<evidence type="ECO:0000259" key="10">
    <source>
        <dbReference type="Pfam" id="PF05572"/>
    </source>
</evidence>
<sequence length="3403" mass="362944">MKTILFIVMVCLWHAFASAQTSLTFDGVDDYTHVNYYPQLDLGTGNFTLEAMLSTVDFSLSDTLTLFSQRNQASNQGLRWSLTNNAILLQIGSMSYSINHSFTGCSHLAIVRENGTLLFYADHLLLGTQVLVGTVSTTCINCDLWMGKDVDNSDFFKGSLDELRIWDIARSSANIASYELSCLDSTSIAHSNLVGYWNFEENTGQFANNLSSVAHYARLGSTFYADSNDPTWTSTSCLSSACYTTGLADFTLSDNNPKEADLVTLYNNSAGGAVAFWCINGDTTLSVNSLQYAFPLGMNIIQLAVNTASGLTVRTFLLDVKRPKYPCGADELLEWRRLNDPLSNYGSSLQVLNMIRNANAAPPQDSIYYIPVVFHVIADNQARLSSFPNTRIQEQLDTLNAHFSKNNTNVIFCLAENLPTDIPQNQWSSFGTAATPGLPGITYTLDTLHQITTINFAQNRILTGLANNLPFKPEEYLSVYITDSVLLPDSTPVLGVSAVGPSFQVSDGIGIQYEAFVGGTAAPLGKVLIHEAGHWLGLYHVFDDGFNGDGICDTYTQPIPTQDVVPSILNCDSSYSGTICPPGIPYNQGENHMDYHLETCLDFFSPGQVNAMNRLLDIGRPFIHSELNLINTGVQKVGGCLDTTNLTASFAISANGVCAGESLLLNGAVIDYDSWQWSVNWDATKNDNQPMPTGAMITLSNDSGSISSPMTSVLISEPGIWDISLTVMHLDTSTGATIPITISDTVAVTILDCTVSDQRYRITTTFDSSDWQLSMVSIDAVEASLGDTTQGYILTGTSQKDSIEVGVLMQVDLLGINQWRKTIRSAYGAVRLFDVVSGVNYNGLTDCYALTGHVNTGNTTNLLFIITNKQGTVLYQENYPMENGGIPLAHTAGFQVIQLSSAFNNQFAIVGVTGEGVDTTAPKSGFIVGIDPTLGLGNSLVWSHFYESTAPTVRYDYDILESVVEIKADFGNGLEAALVVGGNSNRPLVQKSSGAFISCLTVAGQVVTQKWRKNIQSAGNNVGYSTMVAIAYGANRLFGICYSELSHGSFLFELEKTTGDLGAIAEIGNFGAHELLVDSGSCVISGRGITTRELMAMKVGLPVLNANTWNTASSAIIRTYSDTYLAPSWNGLYRQEEAFLSKPQNLVVSPNGGYMLINEMSLSPLIVIANGLSPIQLAINKLDNVLVSACIGTANTLLRGIITQIDFPTITDSIHLGVNYDTATVHDSLNSFVCFDPYCGAVNAQFSFQKCAQDSLLLTSALSAIGDYSYQWSPSIHLSNDTILEPITTTPVNQVYRLVITENSTGCQVSDAEYTVYALQDDTLEFNIPCLGIDTNLYSYNTNSNENEINLSYLLTSSSIPQGGKWLFPGTINASIDTVGDDLLHFSGTLSAFSELHYQFGMCKNQIAIFNLGLNAAISGASSRTVCSGETITFQGANSVGWTHQWFIIPPTGGGFVAGVGPNLTYTFTYDTTLSSTSHGYIVFHRVGTPCAVDSLLYAPPPNFSNFEEVFVRVYNALANISLDTCAGILNVSPNSPTDTIQWYEVNSGLITGATSHNYQPLTNGSYYATVQTEHCDFTSDTFHYTIPLPIASTASVSSNYNGVDISCYGAADGTATVTVNNGLAPYSYLWSNGDSTAIATDLAAGSYQVSVIDACLDTTVATVNLTAPPLLLVTVDSMKQVSCFGGSDATIHVTGTGGTPTYSYLWSNGDSTTIATGLAAGVAIVSLTDNNGCQTTAVVTITEPNPISISINTIIPISCAGANDGQATAMATGGTMPYSYLWSNGETNATATQLVVGSNTVTITDANQCTASRSMTLAQPAPLNLALQVINSLNCSYDSNGQIQVVPTGGTTPYTYQWSNGQSNALITGLSMGTYTVTVTSANNCSNIDSITLSSPALPTVISTASPVSCYGFTDGQIATSVSGTTAPYSYLWSNNSTNATATGLASGLHSVTITDVNGCTITNVDTLTEPTLVQRTISNTTITCPNGNDGQASILVSGGTAPYSYSWSNGGTNSSITSLTAGLYTVTVADANNCTTVDSINITAPTINSTANSTPVSCYGGNDGSVTVVVTGGTAPYVYSIDGTNFQSLGTFTNLGAGLDTITIIDANGCITIQPITILEPTPITSTINTMNAVTCSYGTDGTIEVVPTGGTTPYTYQWSNGQNNALISGLSTGTYTVTIIDANNCSHTDSITLSSPALPTVISTASPVSCYGFADGQITTSVSGTTAPYSYLWSNNSTNATATGLASGLHSVTITDVNGCTITSAETVTQPNALNAVLSSTPINCISANSGSINSLISGGSSPYTYLWSNGASSQAISGLTAGTYCITVSDANGCTFTDCDSIMPLNSPLSIVKTVDKDSIVPYDTVCYRILVTNHCQTSHNIVVTDTLAMGLLVNALGNFHYDTNTGVLIDTATIAAGMTDTLAFKVRVLRTPRCDSMNSILNQAHAFELGNPSQSVSDEVRIWVQDTFASNCTPLLDTISFSAAIQAGELLDAGTAQTTNQTVTITGVWRVDPGTSYHFTSGSVVRMNPGAQIIVSSGASLVLNNATVRAACTNCMWQRILVEGGGRLTTRNNTILRDAQYAIQAADNSELRRISKTTFRNNFIGIYVAPNGSNNVLVGRFANNSFSASGIPAPFVGAASTPSLDINGDTVQLAVPPPHPTNLVMGLAGILAWDIPALNLNLPTATPSNTFQRVVAGIVLFNTNFSTNSCLFKRITSDAVYPSSLAYQGCGIHVRAAGALGVNNILVESCEFNSCDIGISGIGLGIQAYHNTMSRISDMGIRSINLFDTRLYARFNHFTKMRRLGIGVFNPLSPSDIWIDQNEIAMRTAAGQGAGILINDSPLTGAASSLRISSNTLEANQAQNGIVVSNHNNSAVNLIGVIQNNTITMKGASPERAGISVLNSRLLVECNSIEGNRQTLNAADVFGIVGATNATLGGQSIYQCNQVDRTNIGVYFEGFNNLQFRGNRFDRHDVGLLMDAGAIIGQQDYNGNLWAGGASQDAWHQGLSNPFIVSQSQFRIDPSFNPDIEPNNIGQLGGWFVSLPGTSNFNCNSPQLICGSPLLRLANSNPTNNVNVVDHTIANGGLSAIKVTEYNGKRALFRKLSTNPNLATNSSSSNIQSFISNHQSSCIEHFDHIVDQCSQALTISSIDSTLLDSLKNTCACYLDSLQCLDSTLCVNYTTVTANKRTALVNNLSTTLQQEQAFLNNLSIQQQTALIPVLNANNGFNTAITHEFLEKEVNNIYLNTLARGKLSFSSRQLSTLRMIAAYCPQEGGIAVHQARGMLSMIENVDLLNFDCRSNFRSKSTKQDHATVNDKWEVILSPNPTRNGITIQSNLVLEDNTLVEIYNALGQKVKTISINENTKSIKIDTHSFLDGVYLMHLKNQNNTIIKAFIVAK</sequence>
<feature type="chain" id="PRO_5037065208" evidence="9">
    <location>
        <begin position="20"/>
        <end position="3403"/>
    </location>
</feature>
<dbReference type="Gene3D" id="2.60.40.740">
    <property type="match status" value="8"/>
</dbReference>
<dbReference type="Proteomes" id="UP001060919">
    <property type="component" value="Chromosome"/>
</dbReference>
<evidence type="ECO:0000256" key="8">
    <source>
        <dbReference type="ARBA" id="ARBA00023157"/>
    </source>
</evidence>
<evidence type="ECO:0000256" key="5">
    <source>
        <dbReference type="ARBA" id="ARBA00022801"/>
    </source>
</evidence>
<feature type="signal peptide" evidence="9">
    <location>
        <begin position="1"/>
        <end position="19"/>
    </location>
</feature>
<dbReference type="KEGG" id="aup:AsAng_0014150"/>
<dbReference type="RefSeq" id="WP_264791978.1">
    <property type="nucleotide sequence ID" value="NZ_AP026867.1"/>
</dbReference>
<dbReference type="PANTHER" id="PTHR47466:SF1">
    <property type="entry name" value="METALLOPROTEASE MEP1 (AFU_ORTHOLOGUE AFUA_1G07730)-RELATED"/>
    <property type="match status" value="1"/>
</dbReference>
<keyword evidence="6" id="KW-0862">Zinc</keyword>
<dbReference type="InterPro" id="IPR025667">
    <property type="entry name" value="SprB_repeat"/>
</dbReference>
<evidence type="ECO:0000256" key="2">
    <source>
        <dbReference type="ARBA" id="ARBA00022670"/>
    </source>
</evidence>
<keyword evidence="2" id="KW-0645">Protease</keyword>
<gene>
    <name evidence="12" type="ORF">AsAng_0014150</name>
</gene>
<dbReference type="EMBL" id="AP026867">
    <property type="protein sequence ID" value="BDS10706.1"/>
    <property type="molecule type" value="Genomic_DNA"/>
</dbReference>
<dbReference type="GO" id="GO:0008237">
    <property type="term" value="F:metallopeptidase activity"/>
    <property type="evidence" value="ECO:0007669"/>
    <property type="project" value="UniProtKB-KW"/>
</dbReference>
<evidence type="ECO:0000256" key="4">
    <source>
        <dbReference type="ARBA" id="ARBA00022729"/>
    </source>
</evidence>
<keyword evidence="7" id="KW-0482">Metalloprotease</keyword>
<protein>
    <submittedName>
        <fullName evidence="12">T9SS type A sorting domain-containing protein</fullName>
    </submittedName>
</protein>
<dbReference type="Pfam" id="PF13385">
    <property type="entry name" value="Laminin_G_3"/>
    <property type="match status" value="1"/>
</dbReference>
<keyword evidence="3" id="KW-0479">Metal-binding</keyword>
<evidence type="ECO:0000259" key="11">
    <source>
        <dbReference type="Pfam" id="PF18962"/>
    </source>
</evidence>
<evidence type="ECO:0000256" key="3">
    <source>
        <dbReference type="ARBA" id="ARBA00022723"/>
    </source>
</evidence>
<evidence type="ECO:0000256" key="9">
    <source>
        <dbReference type="SAM" id="SignalP"/>
    </source>
</evidence>
<comment type="similarity">
    <text evidence="1">Belongs to the peptidase M43B family.</text>
</comment>
<name>A0A916DSB3_9BACT</name>
<dbReference type="GO" id="GO:0004553">
    <property type="term" value="F:hydrolase activity, hydrolyzing O-glycosyl compounds"/>
    <property type="evidence" value="ECO:0007669"/>
    <property type="project" value="UniProtKB-ARBA"/>
</dbReference>
<evidence type="ECO:0000256" key="6">
    <source>
        <dbReference type="ARBA" id="ARBA00022833"/>
    </source>
</evidence>
<dbReference type="GO" id="GO:0005975">
    <property type="term" value="P:carbohydrate metabolic process"/>
    <property type="evidence" value="ECO:0007669"/>
    <property type="project" value="UniProtKB-ARBA"/>
</dbReference>
<dbReference type="InterPro" id="IPR024079">
    <property type="entry name" value="MetalloPept_cat_dom_sf"/>
</dbReference>